<name>A0A0G1IRM8_9BACT</name>
<reference evidence="1 2" key="1">
    <citation type="journal article" date="2015" name="Nature">
        <title>rRNA introns, odd ribosomes, and small enigmatic genomes across a large radiation of phyla.</title>
        <authorList>
            <person name="Brown C.T."/>
            <person name="Hug L.A."/>
            <person name="Thomas B.C."/>
            <person name="Sharon I."/>
            <person name="Castelle C.J."/>
            <person name="Singh A."/>
            <person name="Wilkins M.J."/>
            <person name="Williams K.H."/>
            <person name="Banfield J.F."/>
        </authorList>
    </citation>
    <scope>NUCLEOTIDE SEQUENCE [LARGE SCALE GENOMIC DNA]</scope>
</reference>
<evidence type="ECO:0000313" key="1">
    <source>
        <dbReference type="EMBL" id="KKT34442.1"/>
    </source>
</evidence>
<dbReference type="AlphaFoldDB" id="A0A0G1IRM8"/>
<organism evidence="1 2">
    <name type="scientific">Candidatus Gottesmanbacteria bacterium GW2011_GWB1_44_11c</name>
    <dbReference type="NCBI Taxonomy" id="1618447"/>
    <lineage>
        <taxon>Bacteria</taxon>
        <taxon>Candidatus Gottesmaniibacteriota</taxon>
    </lineage>
</organism>
<comment type="caution">
    <text evidence="1">The sequence shown here is derived from an EMBL/GenBank/DDBJ whole genome shotgun (WGS) entry which is preliminary data.</text>
</comment>
<evidence type="ECO:0000313" key="2">
    <source>
        <dbReference type="Proteomes" id="UP000034617"/>
    </source>
</evidence>
<proteinExistence type="predicted"/>
<feature type="non-terminal residue" evidence="1">
    <location>
        <position position="1"/>
    </location>
</feature>
<sequence length="26" mass="3037">RISKYSEVENQETKDLLKLAKLSWGT</sequence>
<accession>A0A0G1IRM8</accession>
<gene>
    <name evidence="1" type="ORF">UW22_C0075G0010</name>
</gene>
<dbReference type="EMBL" id="LCHM01000075">
    <property type="protein sequence ID" value="KKT34442.1"/>
    <property type="molecule type" value="Genomic_DNA"/>
</dbReference>
<dbReference type="Proteomes" id="UP000034617">
    <property type="component" value="Unassembled WGS sequence"/>
</dbReference>
<protein>
    <submittedName>
        <fullName evidence="1">Uncharacterized protein</fullName>
    </submittedName>
</protein>